<evidence type="ECO:0000256" key="1">
    <source>
        <dbReference type="SAM" id="MobiDB-lite"/>
    </source>
</evidence>
<evidence type="ECO:0000313" key="2">
    <source>
        <dbReference type="EMBL" id="MFI1459673.1"/>
    </source>
</evidence>
<sequence length="158" mass="15661">MNTAISVTGTGAWEDVTSRTAPVPRPPGDTGMRRPGEGESPVRLSHPGRAPRPCAAVARPGSWPGGGAPVALRTEAAALRTEPAARGRAVVPEPAELVQCARAGFAATAATALFTAGVVAGFLALAHLRAPEPPPAPELPGIPAVAVPGAPGGPAAVR</sequence>
<dbReference type="GeneID" id="93506081"/>
<comment type="caution">
    <text evidence="2">The sequence shown here is derived from an EMBL/GenBank/DDBJ whole genome shotgun (WGS) entry which is preliminary data.</text>
</comment>
<dbReference type="Proteomes" id="UP001611263">
    <property type="component" value="Unassembled WGS sequence"/>
</dbReference>
<name>A0ABW7TJ68_9NOCA</name>
<proteinExistence type="predicted"/>
<protein>
    <submittedName>
        <fullName evidence="2">Uncharacterized protein</fullName>
    </submittedName>
</protein>
<keyword evidence="3" id="KW-1185">Reference proteome</keyword>
<organism evidence="2 3">
    <name type="scientific">Nocardia carnea</name>
    <dbReference type="NCBI Taxonomy" id="37328"/>
    <lineage>
        <taxon>Bacteria</taxon>
        <taxon>Bacillati</taxon>
        <taxon>Actinomycetota</taxon>
        <taxon>Actinomycetes</taxon>
        <taxon>Mycobacteriales</taxon>
        <taxon>Nocardiaceae</taxon>
        <taxon>Nocardia</taxon>
    </lineage>
</organism>
<reference evidence="2 3" key="1">
    <citation type="submission" date="2024-10" db="EMBL/GenBank/DDBJ databases">
        <title>The Natural Products Discovery Center: Release of the First 8490 Sequenced Strains for Exploring Actinobacteria Biosynthetic Diversity.</title>
        <authorList>
            <person name="Kalkreuter E."/>
            <person name="Kautsar S.A."/>
            <person name="Yang D."/>
            <person name="Bader C.D."/>
            <person name="Teijaro C.N."/>
            <person name="Fluegel L."/>
            <person name="Davis C.M."/>
            <person name="Simpson J.R."/>
            <person name="Lauterbach L."/>
            <person name="Steele A.D."/>
            <person name="Gui C."/>
            <person name="Meng S."/>
            <person name="Li G."/>
            <person name="Viehrig K."/>
            <person name="Ye F."/>
            <person name="Su P."/>
            <person name="Kiefer A.F."/>
            <person name="Nichols A."/>
            <person name="Cepeda A.J."/>
            <person name="Yan W."/>
            <person name="Fan B."/>
            <person name="Jiang Y."/>
            <person name="Adhikari A."/>
            <person name="Zheng C.-J."/>
            <person name="Schuster L."/>
            <person name="Cowan T.M."/>
            <person name="Smanski M.J."/>
            <person name="Chevrette M.G."/>
            <person name="De Carvalho L.P.S."/>
            <person name="Shen B."/>
        </authorList>
    </citation>
    <scope>NUCLEOTIDE SEQUENCE [LARGE SCALE GENOMIC DNA]</scope>
    <source>
        <strain evidence="2 3">NPDC020568</strain>
    </source>
</reference>
<gene>
    <name evidence="2" type="ORF">ACH4WX_03000</name>
</gene>
<evidence type="ECO:0000313" key="3">
    <source>
        <dbReference type="Proteomes" id="UP001611263"/>
    </source>
</evidence>
<dbReference type="EMBL" id="JBIRUQ010000001">
    <property type="protein sequence ID" value="MFI1459673.1"/>
    <property type="molecule type" value="Genomic_DNA"/>
</dbReference>
<dbReference type="RefSeq" id="WP_033241487.1">
    <property type="nucleotide sequence ID" value="NZ_JBIRUQ010000001.1"/>
</dbReference>
<feature type="region of interest" description="Disordered" evidence="1">
    <location>
        <begin position="1"/>
        <end position="53"/>
    </location>
</feature>
<accession>A0ABW7TJ68</accession>